<evidence type="ECO:0000313" key="3">
    <source>
        <dbReference type="EMBL" id="RWX42999.1"/>
    </source>
</evidence>
<dbReference type="InterPro" id="IPR006860">
    <property type="entry name" value="FecR"/>
</dbReference>
<feature type="signal peptide" evidence="1">
    <location>
        <begin position="1"/>
        <end position="40"/>
    </location>
</feature>
<dbReference type="Pfam" id="PF09136">
    <property type="entry name" value="Glucodextran_B"/>
    <property type="match status" value="1"/>
</dbReference>
<gene>
    <name evidence="3" type="ORF">H206_03261</name>
</gene>
<evidence type="ECO:0000256" key="1">
    <source>
        <dbReference type="SAM" id="SignalP"/>
    </source>
</evidence>
<keyword evidence="4" id="KW-1185">Reference proteome</keyword>
<reference evidence="3 4" key="1">
    <citation type="submission" date="2017-01" db="EMBL/GenBank/DDBJ databases">
        <title>The cable genome- insights into the physiology and evolution of filamentous bacteria capable of sulfide oxidation via long distance electron transfer.</title>
        <authorList>
            <person name="Schreiber L."/>
            <person name="Bjerg J.T."/>
            <person name="Boggild A."/>
            <person name="Van De Vossenberg J."/>
            <person name="Meysman F."/>
            <person name="Nielsen L.P."/>
            <person name="Schramm A."/>
            <person name="Kjeldsen K.U."/>
        </authorList>
    </citation>
    <scope>NUCLEOTIDE SEQUENCE [LARGE SCALE GENOMIC DNA]</scope>
    <source>
        <strain evidence="3">MCF</strain>
    </source>
</reference>
<feature type="chain" id="PRO_5018785992" evidence="1">
    <location>
        <begin position="41"/>
        <end position="791"/>
    </location>
</feature>
<evidence type="ECO:0000313" key="4">
    <source>
        <dbReference type="Proteomes" id="UP000287853"/>
    </source>
</evidence>
<dbReference type="InterPro" id="IPR013783">
    <property type="entry name" value="Ig-like_fold"/>
</dbReference>
<accession>A0A3S3QUT2</accession>
<protein>
    <submittedName>
        <fullName evidence="3">FecR family protein</fullName>
    </submittedName>
</protein>
<dbReference type="Proteomes" id="UP000287853">
    <property type="component" value="Unassembled WGS sequence"/>
</dbReference>
<dbReference type="PANTHER" id="PTHR38731">
    <property type="entry name" value="LIPL45-RELATED LIPOPROTEIN-RELATED"/>
    <property type="match status" value="1"/>
</dbReference>
<dbReference type="Pfam" id="PF04773">
    <property type="entry name" value="FecR"/>
    <property type="match status" value="1"/>
</dbReference>
<organism evidence="3 4">
    <name type="scientific">Candidatus Electrothrix aarhusensis</name>
    <dbReference type="NCBI Taxonomy" id="1859131"/>
    <lineage>
        <taxon>Bacteria</taxon>
        <taxon>Pseudomonadati</taxon>
        <taxon>Thermodesulfobacteriota</taxon>
        <taxon>Desulfobulbia</taxon>
        <taxon>Desulfobulbales</taxon>
        <taxon>Desulfobulbaceae</taxon>
        <taxon>Candidatus Electrothrix</taxon>
    </lineage>
</organism>
<dbReference type="EMBL" id="MTKO01000135">
    <property type="protein sequence ID" value="RWX42999.1"/>
    <property type="molecule type" value="Genomic_DNA"/>
</dbReference>
<sequence>MGHRFILSIKMLSGQEIIFLPLACVLFFCSSFLPCTTAFAASDADDIRITLGADESLRQVSERLLGDGDAWQVILRCNGIEHPDAASLGTSLLIPVGLYNRLHQHLQRATSLLSQANREGAALLAEKEIAAAVCLREQASYLKQEGHLQEAVEQAIQAEARALAALNKAKNAQTHSVEAWLTAKSGTVQNRPPGASRWQKTELEQRLQERERVRTLADSRCRITFSDQSELSLDEHALVVIGSMEKNIIRSSYSNSVSMFEGDILVHLASLSQQKRFKVNLPNITTDIRSLNFLASLDKKNVARIANYDGEIDVGAGGGQVTVKKNQGTKIVPGYQPTIPKALLPPPEVLSPEPDQRLYVSEIVFAWEPVASARYYQIEISRKSTFSDQLFSKKISTQRFQWEAASVGVYYFRIKTIDQDGCLGPYSEPLNFYVDPDKQPPFLVLHSPGRDISTADKEIEVRGEVEQEALLQINGQEVRPDHTGHFQYTVPLSDEKMVISVVATDLAGNVSTIERTVSRQPEDKLLQLDSPKKIISRTEEVAISGRLLPGTRLRINKTPVRASGVFTHLLHLSEGEHTLDVEATGPNGQKDTLRLQVVVDLHPPEIKVNDIAQTTADGQVTLSGTVSEEGTIITLNGRVLSGRLSDRRFKEVVSLAEGPNELWLDAQDVAGNRSSWKETVLRDSQPPKILRKDISPPQTKGGEVVRLTVRIDDAGVGTARSGSFLVEVNGTLLKGILKRSGENGTDFTGSVFVLSGVTGRVKVREIRVQDMLGNTAEYYAEGLEPVEGMRE</sequence>
<dbReference type="Gene3D" id="2.60.40.10">
    <property type="entry name" value="Immunoglobulins"/>
    <property type="match status" value="4"/>
</dbReference>
<evidence type="ECO:0000259" key="2">
    <source>
        <dbReference type="Pfam" id="PF04773"/>
    </source>
</evidence>
<comment type="caution">
    <text evidence="3">The sequence shown here is derived from an EMBL/GenBank/DDBJ whole genome shotgun (WGS) entry which is preliminary data.</text>
</comment>
<name>A0A3S3QUT2_9BACT</name>
<feature type="domain" description="FecR protein" evidence="2">
    <location>
        <begin position="212"/>
        <end position="310"/>
    </location>
</feature>
<proteinExistence type="predicted"/>
<keyword evidence="1" id="KW-0732">Signal</keyword>
<dbReference type="AlphaFoldDB" id="A0A3S3QUT2"/>